<feature type="compositionally biased region" description="Polar residues" evidence="1">
    <location>
        <begin position="47"/>
        <end position="59"/>
    </location>
</feature>
<sequence>MSSAVDDCSCSSADSQTSNYLNFRNIIIRNEVVNNEGDSEQEITKGEASNATDEATSSTLDEESSKKAHPHSWRRMETSDSDSGSQSLGEEDNQSFVEVQNDEPDAEDDQRTLIGCNHKGSIGMSAMQLVKRRKNLYDAKLKRLLNFLKPKKPKYYSKWMTEADLTSKNNYKKRISQARLGNFSKLVD</sequence>
<proteinExistence type="predicted"/>
<comment type="caution">
    <text evidence="2">The sequence shown here is derived from an EMBL/GenBank/DDBJ whole genome shotgun (WGS) entry which is preliminary data.</text>
</comment>
<organism evidence="2 3">
    <name type="scientific">Oedothorax gibbosus</name>
    <dbReference type="NCBI Taxonomy" id="931172"/>
    <lineage>
        <taxon>Eukaryota</taxon>
        <taxon>Metazoa</taxon>
        <taxon>Ecdysozoa</taxon>
        <taxon>Arthropoda</taxon>
        <taxon>Chelicerata</taxon>
        <taxon>Arachnida</taxon>
        <taxon>Araneae</taxon>
        <taxon>Araneomorphae</taxon>
        <taxon>Entelegynae</taxon>
        <taxon>Araneoidea</taxon>
        <taxon>Linyphiidae</taxon>
        <taxon>Erigoninae</taxon>
        <taxon>Oedothorax</taxon>
    </lineage>
</organism>
<feature type="region of interest" description="Disordered" evidence="1">
    <location>
        <begin position="34"/>
        <end position="113"/>
    </location>
</feature>
<evidence type="ECO:0000313" key="2">
    <source>
        <dbReference type="EMBL" id="KAG8199860.1"/>
    </source>
</evidence>
<reference evidence="2 3" key="1">
    <citation type="journal article" date="2022" name="Nat. Ecol. Evol.">
        <title>A masculinizing supergene underlies an exaggerated male reproductive morph in a spider.</title>
        <authorList>
            <person name="Hendrickx F."/>
            <person name="De Corte Z."/>
            <person name="Sonet G."/>
            <person name="Van Belleghem S.M."/>
            <person name="Kostlbacher S."/>
            <person name="Vangestel C."/>
        </authorList>
    </citation>
    <scope>NUCLEOTIDE SEQUENCE [LARGE SCALE GENOMIC DNA]</scope>
    <source>
        <strain evidence="2">W744_W776</strain>
    </source>
</reference>
<dbReference type="AlphaFoldDB" id="A0AAV6VT66"/>
<accession>A0AAV6VT66</accession>
<feature type="compositionally biased region" description="Polar residues" evidence="1">
    <location>
        <begin position="81"/>
        <end position="98"/>
    </location>
</feature>
<dbReference type="Proteomes" id="UP000827092">
    <property type="component" value="Unassembled WGS sequence"/>
</dbReference>
<evidence type="ECO:0000313" key="3">
    <source>
        <dbReference type="Proteomes" id="UP000827092"/>
    </source>
</evidence>
<dbReference type="EMBL" id="JAFNEN010000023">
    <property type="protein sequence ID" value="KAG8199860.1"/>
    <property type="molecule type" value="Genomic_DNA"/>
</dbReference>
<protein>
    <submittedName>
        <fullName evidence="2">Uncharacterized protein</fullName>
    </submittedName>
</protein>
<gene>
    <name evidence="2" type="ORF">JTE90_015854</name>
</gene>
<evidence type="ECO:0000256" key="1">
    <source>
        <dbReference type="SAM" id="MobiDB-lite"/>
    </source>
</evidence>
<name>A0AAV6VT66_9ARAC</name>
<keyword evidence="3" id="KW-1185">Reference proteome</keyword>